<proteinExistence type="predicted"/>
<dbReference type="Proteomes" id="UP001548713">
    <property type="component" value="Unassembled WGS sequence"/>
</dbReference>
<evidence type="ECO:0000313" key="1">
    <source>
        <dbReference type="EMBL" id="MET1756125.1"/>
    </source>
</evidence>
<keyword evidence="2" id="KW-1185">Reference proteome</keyword>
<dbReference type="Gene3D" id="3.40.50.300">
    <property type="entry name" value="P-loop containing nucleotide triphosphate hydrolases"/>
    <property type="match status" value="1"/>
</dbReference>
<name>A0ABV2D2M6_9SPHN</name>
<organism evidence="1 2">
    <name type="scientific">Novosphingobium kalidii</name>
    <dbReference type="NCBI Taxonomy" id="3230299"/>
    <lineage>
        <taxon>Bacteria</taxon>
        <taxon>Pseudomonadati</taxon>
        <taxon>Pseudomonadota</taxon>
        <taxon>Alphaproteobacteria</taxon>
        <taxon>Sphingomonadales</taxon>
        <taxon>Sphingomonadaceae</taxon>
        <taxon>Novosphingobium</taxon>
    </lineage>
</organism>
<dbReference type="EC" id="2.8.2.-" evidence="1"/>
<accession>A0ABV2D2M6</accession>
<dbReference type="PANTHER" id="PTHR36451">
    <property type="entry name" value="PAPS-DEPENDENT SULFOTRANSFERASE STF3"/>
    <property type="match status" value="1"/>
</dbReference>
<dbReference type="InterPro" id="IPR027417">
    <property type="entry name" value="P-loop_NTPase"/>
</dbReference>
<keyword evidence="1" id="KW-0808">Transferase</keyword>
<comment type="caution">
    <text evidence="1">The sequence shown here is derived from an EMBL/GenBank/DDBJ whole genome shotgun (WGS) entry which is preliminary data.</text>
</comment>
<protein>
    <submittedName>
        <fullName evidence="1">Sulfotransferase</fullName>
        <ecNumber evidence="1">2.8.2.-</ecNumber>
    </submittedName>
</protein>
<reference evidence="1 2" key="1">
    <citation type="submission" date="2024-07" db="EMBL/GenBank/DDBJ databases">
        <title>Novosphingobium kalidii RD2P27.</title>
        <authorList>
            <person name="Sun J.-Q."/>
        </authorList>
    </citation>
    <scope>NUCLEOTIDE SEQUENCE [LARGE SCALE GENOMIC DNA]</scope>
    <source>
        <strain evidence="1 2">RD2P27</strain>
    </source>
</reference>
<dbReference type="RefSeq" id="WP_353984618.1">
    <property type="nucleotide sequence ID" value="NZ_JBEWLY010000019.1"/>
</dbReference>
<dbReference type="EMBL" id="JBEWLY010000019">
    <property type="protein sequence ID" value="MET1756125.1"/>
    <property type="molecule type" value="Genomic_DNA"/>
</dbReference>
<sequence>MSQSVSNPAQLMEAAKAATGLDDFGDLGFIEGLEILCASAQREADLNDAGQAMFDGQATMLLMRRLEIEDWYARHPEIDEQEIVRPLMILGLPRTGSTATHCLLGEDPTVRVMRNWESMMPCPPPEKATYQTDPRIAQMDAMMARRDQVTPRMKQMLPSSSTSPAEDQLTMGYDFKSQIFQASFRIPTYVEWFNNKADLVPTFRYVKRVLKLLQWRCPPGLWRLKNPTYSLFVDALDKVYPDARYCMTHRDVANVIPSVSDLYFEMHKSHTDRPDKLWMGEVTSHACELQMHRTIAFRDEGGNDGRFFDIHFAPFQKNPFPVIQQLYDFLGEELTPEALARMKAWRDDTPKDKHGKHEYRPQDYGLSKEGLRERFRFYSDRFGVATA</sequence>
<dbReference type="SUPFAM" id="SSF52540">
    <property type="entry name" value="P-loop containing nucleoside triphosphate hydrolases"/>
    <property type="match status" value="1"/>
</dbReference>
<gene>
    <name evidence="1" type="ORF">ABVV53_11760</name>
</gene>
<dbReference type="InterPro" id="IPR052736">
    <property type="entry name" value="Stf3_sulfotransferase"/>
</dbReference>
<dbReference type="GO" id="GO:0016740">
    <property type="term" value="F:transferase activity"/>
    <property type="evidence" value="ECO:0007669"/>
    <property type="project" value="UniProtKB-KW"/>
</dbReference>
<dbReference type="PANTHER" id="PTHR36451:SF1">
    <property type="entry name" value="OMEGA-HYDROXY-BETA-DIHYDROMENAQUINONE-9 SULFOTRANSFERASE STF3"/>
    <property type="match status" value="1"/>
</dbReference>
<evidence type="ECO:0000313" key="2">
    <source>
        <dbReference type="Proteomes" id="UP001548713"/>
    </source>
</evidence>
<dbReference type="Pfam" id="PF13469">
    <property type="entry name" value="Sulfotransfer_3"/>
    <property type="match status" value="1"/>
</dbReference>